<gene>
    <name evidence="1" type="ORF">HD600_002275</name>
</gene>
<sequence length="196" mass="21657">MHWDRLFEDLEGQLAAEWEAERAALDAESERLRISRLPLLTRLRLLQRDDAPIAIRLAGGERHAGRLRAVGADWLALEMPESSQALITPVAALTGVETHHGALLDTLADVPLPADGVRDRMSIGFLLRDFARRRLALRVALTDGERMHGTVDRAGEDHFDLALHDAGEARRAAAVQAFRMVPLNALLWVRTASGVL</sequence>
<proteinExistence type="predicted"/>
<dbReference type="EMBL" id="JACHMU010000001">
    <property type="protein sequence ID" value="MBB5743778.1"/>
    <property type="molecule type" value="Genomic_DNA"/>
</dbReference>
<evidence type="ECO:0000313" key="2">
    <source>
        <dbReference type="Proteomes" id="UP000517712"/>
    </source>
</evidence>
<evidence type="ECO:0000313" key="1">
    <source>
        <dbReference type="EMBL" id="MBB5743778.1"/>
    </source>
</evidence>
<accession>A0A7W9CE17</accession>
<dbReference type="RefSeq" id="WP_144795549.1">
    <property type="nucleotide sequence ID" value="NZ_BAAAPG010000001.1"/>
</dbReference>
<comment type="caution">
    <text evidence="1">The sequence shown here is derived from an EMBL/GenBank/DDBJ whole genome shotgun (WGS) entry which is preliminary data.</text>
</comment>
<name>A0A7W9CE17_9MICO</name>
<protein>
    <submittedName>
        <fullName evidence="1">Uncharacterized protein</fullName>
    </submittedName>
</protein>
<keyword evidence="2" id="KW-1185">Reference proteome</keyword>
<organism evidence="1 2">
    <name type="scientific">Microbacterium ginsengiterrae</name>
    <dbReference type="NCBI Taxonomy" id="546115"/>
    <lineage>
        <taxon>Bacteria</taxon>
        <taxon>Bacillati</taxon>
        <taxon>Actinomycetota</taxon>
        <taxon>Actinomycetes</taxon>
        <taxon>Micrococcales</taxon>
        <taxon>Microbacteriaceae</taxon>
        <taxon>Microbacterium</taxon>
    </lineage>
</organism>
<dbReference type="Proteomes" id="UP000517712">
    <property type="component" value="Unassembled WGS sequence"/>
</dbReference>
<dbReference type="AlphaFoldDB" id="A0A7W9CE17"/>
<reference evidence="1 2" key="1">
    <citation type="submission" date="2020-08" db="EMBL/GenBank/DDBJ databases">
        <title>Sequencing the genomes of 1000 actinobacteria strains.</title>
        <authorList>
            <person name="Klenk H.-P."/>
        </authorList>
    </citation>
    <scope>NUCLEOTIDE SEQUENCE [LARGE SCALE GENOMIC DNA]</scope>
    <source>
        <strain evidence="1 2">DSM 24823</strain>
    </source>
</reference>